<dbReference type="STRING" id="452084.AR438_16445"/>
<name>A0A0Q3HPT1_9FLAO</name>
<proteinExistence type="predicted"/>
<dbReference type="SUPFAM" id="SSF88874">
    <property type="entry name" value="Receptor-binding domain of short tail fibre protein gp12"/>
    <property type="match status" value="1"/>
</dbReference>
<dbReference type="Proteomes" id="UP000051682">
    <property type="component" value="Unassembled WGS sequence"/>
</dbReference>
<gene>
    <name evidence="2" type="ORF">AR438_16445</name>
</gene>
<feature type="domain" description="Phage tail collar" evidence="1">
    <location>
        <begin position="6"/>
        <end position="61"/>
    </location>
</feature>
<dbReference type="InterPro" id="IPR037053">
    <property type="entry name" value="Phage_tail_collar_dom_sf"/>
</dbReference>
<protein>
    <submittedName>
        <fullName evidence="2">Phage tail protein</fullName>
    </submittedName>
</protein>
<keyword evidence="3" id="KW-1185">Reference proteome</keyword>
<dbReference type="InterPro" id="IPR011083">
    <property type="entry name" value="Phage_tail_collar_dom"/>
</dbReference>
<sequence length="179" mass="18066">MEGYIGEIRLFAGNFAPLGWAFCDGTQYSISMYEASFAILGTIYGGNGQTTFAVPDLRSRIAVGTGTGAGLTNISLGQAGGSESAVMTVAQMPAHNHSASSAIGFPAYSDSGDTGSPSGTILGGLQGAYSTQPADTHIAPATTTGSLSVVGGGMPFGIIQPVLATNYIICLEGIFPSRS</sequence>
<dbReference type="OrthoDB" id="9810174at2"/>
<evidence type="ECO:0000259" key="1">
    <source>
        <dbReference type="Pfam" id="PF07484"/>
    </source>
</evidence>
<dbReference type="Gene3D" id="3.90.1340.10">
    <property type="entry name" value="Phage tail collar domain"/>
    <property type="match status" value="1"/>
</dbReference>
<comment type="caution">
    <text evidence="2">The sequence shown here is derived from an EMBL/GenBank/DDBJ whole genome shotgun (WGS) entry which is preliminary data.</text>
</comment>
<dbReference type="Pfam" id="PF07484">
    <property type="entry name" value="Collar"/>
    <property type="match status" value="1"/>
</dbReference>
<dbReference type="EMBL" id="LLYZ01000020">
    <property type="protein sequence ID" value="KQK24767.1"/>
    <property type="molecule type" value="Genomic_DNA"/>
</dbReference>
<evidence type="ECO:0000313" key="2">
    <source>
        <dbReference type="EMBL" id="KQK24767.1"/>
    </source>
</evidence>
<dbReference type="RefSeq" id="WP_056017433.1">
    <property type="nucleotide sequence ID" value="NZ_LLYZ01000020.1"/>
</dbReference>
<evidence type="ECO:0000313" key="3">
    <source>
        <dbReference type="Proteomes" id="UP000051682"/>
    </source>
</evidence>
<dbReference type="AlphaFoldDB" id="A0A0Q3HPT1"/>
<accession>A0A0Q3HPT1</accession>
<organism evidence="2 3">
    <name type="scientific">Chryseobacterium aquaticum</name>
    <dbReference type="NCBI Taxonomy" id="452084"/>
    <lineage>
        <taxon>Bacteria</taxon>
        <taxon>Pseudomonadati</taxon>
        <taxon>Bacteroidota</taxon>
        <taxon>Flavobacteriia</taxon>
        <taxon>Flavobacteriales</taxon>
        <taxon>Weeksellaceae</taxon>
        <taxon>Chryseobacterium group</taxon>
        <taxon>Chryseobacterium</taxon>
    </lineage>
</organism>
<reference evidence="2 3" key="1">
    <citation type="submission" date="2015-10" db="EMBL/GenBank/DDBJ databases">
        <title>Chryseobacterium aquaticum genome.</title>
        <authorList>
            <person name="Newman J.D."/>
            <person name="Ferguson M.B."/>
            <person name="Miller J.R."/>
        </authorList>
    </citation>
    <scope>NUCLEOTIDE SEQUENCE [LARGE SCALE GENOMIC DNA]</scope>
    <source>
        <strain evidence="2 3">KCTC 12483</strain>
    </source>
</reference>